<dbReference type="Pfam" id="PF06817">
    <property type="entry name" value="RVT_thumb"/>
    <property type="match status" value="1"/>
</dbReference>
<keyword evidence="8" id="KW-0862">Zinc</keyword>
<dbReference type="Pfam" id="PF00075">
    <property type="entry name" value="RNase_H"/>
    <property type="match status" value="1"/>
</dbReference>
<proteinExistence type="inferred from homology"/>
<dbReference type="InterPro" id="IPR036862">
    <property type="entry name" value="Integrase_C_dom_sf_retrovir"/>
</dbReference>
<feature type="domain" description="Integrase catalytic" evidence="19">
    <location>
        <begin position="88"/>
        <end position="259"/>
    </location>
</feature>
<keyword evidence="12" id="KW-0511">Multifunctional enzyme</keyword>
<keyword evidence="7" id="KW-0378">Hydrolase</keyword>
<dbReference type="SUPFAM" id="SSF53098">
    <property type="entry name" value="Ribonuclease H-like"/>
    <property type="match status" value="3"/>
</dbReference>
<dbReference type="InterPro" id="IPR001037">
    <property type="entry name" value="Integrase_C_retrovir"/>
</dbReference>
<evidence type="ECO:0000313" key="21">
    <source>
        <dbReference type="EMBL" id="RMC20507.1"/>
    </source>
</evidence>
<dbReference type="PROSITE" id="PS50878">
    <property type="entry name" value="RT_POL"/>
    <property type="match status" value="1"/>
</dbReference>
<comment type="similarity">
    <text evidence="1">Belongs to the beta type-B retroviral polymerase family. HERV class-II K(HML-2) pol subfamily.</text>
</comment>
<keyword evidence="4" id="KW-0540">Nuclease</keyword>
<evidence type="ECO:0000256" key="5">
    <source>
        <dbReference type="ARBA" id="ARBA00022723"/>
    </source>
</evidence>
<dbReference type="InterPro" id="IPR043502">
    <property type="entry name" value="DNA/RNA_pol_sf"/>
</dbReference>
<dbReference type="PANTHER" id="PTHR41694:SF4">
    <property type="entry name" value="ENDOGENOUS RETROVIRUS GROUP K MEMBER 10 POL PROTEIN-RELATED"/>
    <property type="match status" value="1"/>
</dbReference>
<evidence type="ECO:0000259" key="19">
    <source>
        <dbReference type="PROSITE" id="PS50994"/>
    </source>
</evidence>
<dbReference type="PANTHER" id="PTHR41694">
    <property type="entry name" value="ENDOGENOUS RETROVIRUS GROUP K MEMBER POL PROTEIN"/>
    <property type="match status" value="1"/>
</dbReference>
<feature type="domain" description="Reverse transcriptase" evidence="17">
    <location>
        <begin position="324"/>
        <end position="561"/>
    </location>
</feature>
<evidence type="ECO:0000259" key="18">
    <source>
        <dbReference type="PROSITE" id="PS50879"/>
    </source>
</evidence>
<keyword evidence="6" id="KW-0255">Endonuclease</keyword>
<keyword evidence="2" id="KW-0808">Transferase</keyword>
<dbReference type="InterPro" id="IPR043128">
    <property type="entry name" value="Rev_trsase/Diguanyl_cyclase"/>
</dbReference>
<dbReference type="GO" id="GO:0003964">
    <property type="term" value="F:RNA-directed DNA polymerase activity"/>
    <property type="evidence" value="ECO:0007669"/>
    <property type="project" value="UniProtKB-KW"/>
</dbReference>
<dbReference type="Gene3D" id="2.30.30.10">
    <property type="entry name" value="Integrase, C-terminal domain superfamily, retroviral"/>
    <property type="match status" value="1"/>
</dbReference>
<evidence type="ECO:0000313" key="22">
    <source>
        <dbReference type="Proteomes" id="UP000269221"/>
    </source>
</evidence>
<dbReference type="Gene3D" id="3.30.70.270">
    <property type="match status" value="3"/>
</dbReference>
<dbReference type="PROSITE" id="PS50994">
    <property type="entry name" value="INTEGRASE"/>
    <property type="match status" value="2"/>
</dbReference>
<evidence type="ECO:0000259" key="20">
    <source>
        <dbReference type="PROSITE" id="PS51027"/>
    </source>
</evidence>
<dbReference type="GO" id="GO:0015074">
    <property type="term" value="P:DNA integration"/>
    <property type="evidence" value="ECO:0007669"/>
    <property type="project" value="UniProtKB-KW"/>
</dbReference>
<evidence type="ECO:0000256" key="1">
    <source>
        <dbReference type="ARBA" id="ARBA00010879"/>
    </source>
</evidence>
<evidence type="ECO:0000256" key="15">
    <source>
        <dbReference type="SAM" id="MobiDB-lite"/>
    </source>
</evidence>
<evidence type="ECO:0000256" key="3">
    <source>
        <dbReference type="ARBA" id="ARBA00022695"/>
    </source>
</evidence>
<dbReference type="Proteomes" id="UP000269221">
    <property type="component" value="Unassembled WGS sequence"/>
</dbReference>
<evidence type="ECO:0000256" key="13">
    <source>
        <dbReference type="PROSITE-ProRule" id="PRU00450"/>
    </source>
</evidence>
<evidence type="ECO:0000259" key="16">
    <source>
        <dbReference type="PROSITE" id="PS50876"/>
    </source>
</evidence>
<sequence length="1128" mass="128021">MPKSRANEEHRNNEQVDRAAKIEVSKIDLDWEHKGELFLARWAHDASGHQGRDATYKWARDQGVDLTLDSISQVIHDCEMCAAIKQAKPVKPLWYGGRWSKYKYGEAWQIDYITLPQTRQGKRYVLTMVEATTGWLETYPVPHATAQNTILGLDKQVLWRHSTSKRIESDNRTHFKNSLINTWAREHGIEWVYHIPYHAPTAGKVERHNALLKTQLKALGGGSLKNWEQHLAKATWLVNTRGSTNRAGPAQAEPLHTIDGDKVPVVHARVHAAVGEAIILHYMDDVLVCAPNDDLLSHMLDLIIDSLVAAGFELQEEKTQRMPPWKYLGLETDASGTSHKSVITWKDPQTQQWEKDIVEVGGSPQVAELAAVVRAFEKFPEPFSLVTDSAYVAGKKSSDAMKHLVQAFSFLGIPKSIKTGNGPKYKSKEFRSFLHQWGVEHKSGIPYSLTEDAPRFAFSVPTINREAPMKRYHWKVLPQGLKSSPFICQQYVASLLSPVRAKRKDAIILHYMDDLLVCAPNDSILQHTLDLVVKVLTSAGFQLQEDKVQRMPPWKYLGLQIAARTIIPQKLEIECNPKTLADLHSLCGSLNWVRPWLGLTNEDLDPLFNLLKGERELVSPRELTPEAKTAIEKVQKALSERQAHRCEPNIPFQFIVLGKLPHLHGLIFQWIEGQRDSLLIIEWVFLSHQRSKTITEPQELIAQLIQKARVRLCELAGCDFTCIHLPVKLSKEGRNSPKRLTKEMFEHLLQSNASLQLSLDSYRGQISVHAPSHKLLNEEFHLIPREKRSRRPLKALTVFTDASGAFHKSVMTWRNPQTQRWEADVEFVEGSPQVAELAAVVRAFEKFSEPINLVTDSAYVAGVVSRAEQAVLKEIDNEHLFRLLSKLIYLISHREHPFYVMHVRSHTDLPGEIAEGNRQADSLAAPVGNARLPDIFQQAKLSHQQYHQNVPGLIRQFQLTRSQARAIVATCPSCQVQAMPSMGQAVVERAHQTLKQVLARQSSTTVWMSPHEKLCKAMFTINFLNCSFENMSPPVVRHFNSGNQFKLSQRPPVMIRDPETWETKGPYELVTWGRGYACVATPSGPRWIPQKWVKPFVPKNPAPAEGDKRQVAVASKRRRRRMEEKESS</sequence>
<accession>A0A3M0LN35</accession>
<evidence type="ECO:0000256" key="10">
    <source>
        <dbReference type="ARBA" id="ARBA00022918"/>
    </source>
</evidence>
<keyword evidence="10" id="KW-0695">RNA-directed DNA polymerase</keyword>
<organism evidence="21 22">
    <name type="scientific">Hirundo rustica rustica</name>
    <dbReference type="NCBI Taxonomy" id="333673"/>
    <lineage>
        <taxon>Eukaryota</taxon>
        <taxon>Metazoa</taxon>
        <taxon>Chordata</taxon>
        <taxon>Craniata</taxon>
        <taxon>Vertebrata</taxon>
        <taxon>Euteleostomi</taxon>
        <taxon>Archelosauria</taxon>
        <taxon>Archosauria</taxon>
        <taxon>Dinosauria</taxon>
        <taxon>Saurischia</taxon>
        <taxon>Theropoda</taxon>
        <taxon>Coelurosauria</taxon>
        <taxon>Aves</taxon>
        <taxon>Neognathae</taxon>
        <taxon>Neoaves</taxon>
        <taxon>Telluraves</taxon>
        <taxon>Australaves</taxon>
        <taxon>Passeriformes</taxon>
        <taxon>Sylvioidea</taxon>
        <taxon>Hirundinidae</taxon>
        <taxon>Hirundo</taxon>
    </lineage>
</organism>
<dbReference type="GO" id="GO:0004523">
    <property type="term" value="F:RNA-DNA hybrid ribonuclease activity"/>
    <property type="evidence" value="ECO:0007669"/>
    <property type="project" value="InterPro"/>
</dbReference>
<dbReference type="InterPro" id="IPR036397">
    <property type="entry name" value="RNaseH_sf"/>
</dbReference>
<dbReference type="Pfam" id="PF00552">
    <property type="entry name" value="IN_DBD_C"/>
    <property type="match status" value="1"/>
</dbReference>
<dbReference type="SUPFAM" id="SSF46919">
    <property type="entry name" value="N-terminal Zn binding domain of HIV integrase"/>
    <property type="match status" value="1"/>
</dbReference>
<feature type="DNA-binding region" description="Integrase-type" evidence="14">
    <location>
        <begin position="1051"/>
        <end position="1098"/>
    </location>
</feature>
<evidence type="ECO:0000256" key="6">
    <source>
        <dbReference type="ARBA" id="ARBA00022759"/>
    </source>
</evidence>
<dbReference type="GO" id="GO:0035613">
    <property type="term" value="F:RNA stem-loop binding"/>
    <property type="evidence" value="ECO:0007669"/>
    <property type="project" value="TreeGrafter"/>
</dbReference>
<evidence type="ECO:0000256" key="7">
    <source>
        <dbReference type="ARBA" id="ARBA00022801"/>
    </source>
</evidence>
<evidence type="ECO:0000256" key="14">
    <source>
        <dbReference type="PROSITE-ProRule" id="PRU00506"/>
    </source>
</evidence>
<feature type="domain" description="RNase H type-1" evidence="18">
    <location>
        <begin position="792"/>
        <end position="929"/>
    </location>
</feature>
<keyword evidence="11" id="KW-0238">DNA-binding</keyword>
<comment type="caution">
    <text evidence="21">The sequence shown here is derived from an EMBL/GenBank/DDBJ whole genome shotgun (WGS) entry which is preliminary data.</text>
</comment>
<dbReference type="Pfam" id="PF00078">
    <property type="entry name" value="RVT_1"/>
    <property type="match status" value="2"/>
</dbReference>
<protein>
    <submittedName>
        <fullName evidence="21">Uncharacterized protein</fullName>
    </submittedName>
</protein>
<dbReference type="Gene3D" id="3.30.420.10">
    <property type="entry name" value="Ribonuclease H-like superfamily/Ribonuclease H"/>
    <property type="match status" value="4"/>
</dbReference>
<dbReference type="GO" id="GO:0003677">
    <property type="term" value="F:DNA binding"/>
    <property type="evidence" value="ECO:0007669"/>
    <property type="project" value="UniProtKB-KW"/>
</dbReference>
<evidence type="ECO:0000256" key="8">
    <source>
        <dbReference type="ARBA" id="ARBA00022833"/>
    </source>
</evidence>
<evidence type="ECO:0000259" key="17">
    <source>
        <dbReference type="PROSITE" id="PS50878"/>
    </source>
</evidence>
<dbReference type="PROSITE" id="PS50879">
    <property type="entry name" value="RNASE_H_1"/>
    <property type="match status" value="1"/>
</dbReference>
<dbReference type="SUPFAM" id="SSF56672">
    <property type="entry name" value="DNA/RNA polymerases"/>
    <property type="match status" value="2"/>
</dbReference>
<keyword evidence="3" id="KW-0548">Nucleotidyltransferase</keyword>
<dbReference type="EMBL" id="QRBI01000093">
    <property type="protein sequence ID" value="RMC20507.1"/>
    <property type="molecule type" value="Genomic_DNA"/>
</dbReference>
<dbReference type="InterPro" id="IPR002156">
    <property type="entry name" value="RNaseH_domain"/>
</dbReference>
<keyword evidence="9" id="KW-0229">DNA integration</keyword>
<evidence type="ECO:0000256" key="12">
    <source>
        <dbReference type="ARBA" id="ARBA00023268"/>
    </source>
</evidence>
<dbReference type="Gene3D" id="1.10.10.200">
    <property type="match status" value="1"/>
</dbReference>
<dbReference type="InterPro" id="IPR010661">
    <property type="entry name" value="RVT_thumb"/>
</dbReference>
<gene>
    <name evidence="21" type="ORF">DUI87_01358</name>
</gene>
<dbReference type="OrthoDB" id="9386368at2759"/>
<dbReference type="PROSITE" id="PS51027">
    <property type="entry name" value="INTEGRASE_DBD"/>
    <property type="match status" value="1"/>
</dbReference>
<dbReference type="InterPro" id="IPR001584">
    <property type="entry name" value="Integrase_cat-core"/>
</dbReference>
<keyword evidence="22" id="KW-1185">Reference proteome</keyword>
<keyword evidence="5" id="KW-0479">Metal-binding</keyword>
<dbReference type="PROSITE" id="PS50876">
    <property type="entry name" value="ZF_INTEGRASE"/>
    <property type="match status" value="1"/>
</dbReference>
<evidence type="ECO:0000256" key="4">
    <source>
        <dbReference type="ARBA" id="ARBA00022722"/>
    </source>
</evidence>
<dbReference type="InterPro" id="IPR017856">
    <property type="entry name" value="Integrase-like_N"/>
</dbReference>
<evidence type="ECO:0000256" key="9">
    <source>
        <dbReference type="ARBA" id="ARBA00022908"/>
    </source>
</evidence>
<feature type="domain" description="Integrase-type" evidence="20">
    <location>
        <begin position="1051"/>
        <end position="1098"/>
    </location>
</feature>
<evidence type="ECO:0000256" key="11">
    <source>
        <dbReference type="ARBA" id="ARBA00023125"/>
    </source>
</evidence>
<dbReference type="GO" id="GO:0008270">
    <property type="term" value="F:zinc ion binding"/>
    <property type="evidence" value="ECO:0007669"/>
    <property type="project" value="UniProtKB-KW"/>
</dbReference>
<dbReference type="Pfam" id="PF00665">
    <property type="entry name" value="rve"/>
    <property type="match status" value="2"/>
</dbReference>
<dbReference type="Pfam" id="PF02022">
    <property type="entry name" value="Integrase_Zn"/>
    <property type="match status" value="1"/>
</dbReference>
<keyword evidence="13" id="KW-0863">Zinc-finger</keyword>
<name>A0A3M0LN35_HIRRU</name>
<dbReference type="SUPFAM" id="SSF50122">
    <property type="entry name" value="DNA-binding domain of retroviral integrase"/>
    <property type="match status" value="1"/>
</dbReference>
<evidence type="ECO:0000256" key="2">
    <source>
        <dbReference type="ARBA" id="ARBA00022679"/>
    </source>
</evidence>
<dbReference type="Gene3D" id="3.10.10.10">
    <property type="entry name" value="HIV Type 1 Reverse Transcriptase, subunit A, domain 1"/>
    <property type="match status" value="1"/>
</dbReference>
<dbReference type="InterPro" id="IPR003308">
    <property type="entry name" value="Integrase_Zn-bd_dom_N"/>
</dbReference>
<dbReference type="InterPro" id="IPR012337">
    <property type="entry name" value="RNaseH-like_sf"/>
</dbReference>
<dbReference type="InterPro" id="IPR000477">
    <property type="entry name" value="RT_dom"/>
</dbReference>
<reference evidence="21 22" key="1">
    <citation type="submission" date="2018-07" db="EMBL/GenBank/DDBJ databases">
        <title>A high quality draft genome assembly of the barn swallow (H. rustica rustica).</title>
        <authorList>
            <person name="Formenti G."/>
            <person name="Chiara M."/>
            <person name="Poveda L."/>
            <person name="Francoijs K.-J."/>
            <person name="Bonisoli-Alquati A."/>
            <person name="Canova L."/>
            <person name="Gianfranceschi L."/>
            <person name="Horner D.S."/>
            <person name="Saino N."/>
        </authorList>
    </citation>
    <scope>NUCLEOTIDE SEQUENCE [LARGE SCALE GENOMIC DNA]</scope>
    <source>
        <strain evidence="21">Chelidonia</strain>
        <tissue evidence="21">Blood</tissue>
    </source>
</reference>
<feature type="domain" description="Integrase-type" evidence="16">
    <location>
        <begin position="934"/>
        <end position="975"/>
    </location>
</feature>
<dbReference type="AlphaFoldDB" id="A0A3M0LN35"/>
<feature type="region of interest" description="Disordered" evidence="15">
    <location>
        <begin position="1098"/>
        <end position="1128"/>
    </location>
</feature>
<dbReference type="STRING" id="333673.A0A3M0LN35"/>
<feature type="domain" description="Integrase catalytic" evidence="19">
    <location>
        <begin position="344"/>
        <end position="448"/>
    </location>
</feature>